<evidence type="ECO:0000256" key="6">
    <source>
        <dbReference type="ARBA" id="ARBA00022552"/>
    </source>
</evidence>
<dbReference type="Pfam" id="PF01479">
    <property type="entry name" value="S4"/>
    <property type="match status" value="1"/>
</dbReference>
<dbReference type="InterPro" id="IPR036986">
    <property type="entry name" value="S4_RNA-bd_sf"/>
</dbReference>
<comment type="similarity">
    <text evidence="3">Belongs to the pseudouridine synthase RluA family.</text>
</comment>
<keyword evidence="11" id="KW-0694">RNA-binding</keyword>
<dbReference type="CDD" id="cd02869">
    <property type="entry name" value="PseudoU_synth_RluA_like"/>
    <property type="match status" value="1"/>
</dbReference>
<dbReference type="InterPro" id="IPR002942">
    <property type="entry name" value="S4_RNA-bd"/>
</dbReference>
<dbReference type="Gene3D" id="3.10.290.10">
    <property type="entry name" value="RNA-binding S4 domain"/>
    <property type="match status" value="1"/>
</dbReference>
<dbReference type="SMART" id="SM00363">
    <property type="entry name" value="S4"/>
    <property type="match status" value="1"/>
</dbReference>
<dbReference type="CDD" id="cd00165">
    <property type="entry name" value="S4"/>
    <property type="match status" value="1"/>
</dbReference>
<evidence type="ECO:0000256" key="8">
    <source>
        <dbReference type="ARBA" id="ARBA00030705"/>
    </source>
</evidence>
<dbReference type="GO" id="GO:0160141">
    <property type="term" value="F:23S rRNA pseudouridine(955/2504/2580) synthase activity"/>
    <property type="evidence" value="ECO:0007669"/>
    <property type="project" value="UniProtKB-EC"/>
</dbReference>
<evidence type="ECO:0000256" key="3">
    <source>
        <dbReference type="ARBA" id="ARBA00010876"/>
    </source>
</evidence>
<dbReference type="GO" id="GO:0003723">
    <property type="term" value="F:RNA binding"/>
    <property type="evidence" value="ECO:0007669"/>
    <property type="project" value="UniProtKB-KW"/>
</dbReference>
<comment type="catalytic activity">
    <reaction evidence="1">
        <text>uridine(955/2504/2580) in 23S rRNA = pseudouridine(955/2504/2580) in 23S rRNA</text>
        <dbReference type="Rhea" id="RHEA:42528"/>
        <dbReference type="Rhea" id="RHEA-COMP:10099"/>
        <dbReference type="Rhea" id="RHEA-COMP:10100"/>
        <dbReference type="ChEBI" id="CHEBI:65314"/>
        <dbReference type="ChEBI" id="CHEBI:65315"/>
        <dbReference type="EC" id="5.4.99.24"/>
    </reaction>
</comment>
<gene>
    <name evidence="13" type="ORF">SAMN02745702_02914</name>
</gene>
<reference evidence="13 14" key="1">
    <citation type="submission" date="2017-02" db="EMBL/GenBank/DDBJ databases">
        <authorList>
            <person name="Peterson S.W."/>
        </authorList>
    </citation>
    <scope>NUCLEOTIDE SEQUENCE [LARGE SCALE GENOMIC DNA]</scope>
    <source>
        <strain evidence="13 14">DSM 18034</strain>
    </source>
</reference>
<dbReference type="PANTHER" id="PTHR21600">
    <property type="entry name" value="MITOCHONDRIAL RNA PSEUDOURIDINE SYNTHASE"/>
    <property type="match status" value="1"/>
</dbReference>
<dbReference type="PANTHER" id="PTHR21600:SF92">
    <property type="entry name" value="RIBOSOMAL LARGE SUBUNIT PSEUDOURIDINE SYNTHASE C"/>
    <property type="match status" value="1"/>
</dbReference>
<comment type="function">
    <text evidence="2">Responsible for synthesis of pseudouridine from uracil at positions 955, 2504 and 2580 in 23S ribosomal RNA.</text>
</comment>
<evidence type="ECO:0000313" key="14">
    <source>
        <dbReference type="Proteomes" id="UP000189733"/>
    </source>
</evidence>
<evidence type="ECO:0000256" key="5">
    <source>
        <dbReference type="ARBA" id="ARBA00017128"/>
    </source>
</evidence>
<accession>A0A1T4X1Z8</accession>
<dbReference type="InterPro" id="IPR050188">
    <property type="entry name" value="RluA_PseudoU_synthase"/>
</dbReference>
<evidence type="ECO:0000256" key="7">
    <source>
        <dbReference type="ARBA" id="ARBA00023235"/>
    </source>
</evidence>
<dbReference type="InterPro" id="IPR020103">
    <property type="entry name" value="PsdUridine_synth_cat_dom_sf"/>
</dbReference>
<dbReference type="InterPro" id="IPR006145">
    <property type="entry name" value="PsdUridine_synth_RsuA/RluA"/>
</dbReference>
<dbReference type="RefSeq" id="WP_078686175.1">
    <property type="nucleotide sequence ID" value="NZ_FUYA01000015.1"/>
</dbReference>
<evidence type="ECO:0000256" key="1">
    <source>
        <dbReference type="ARBA" id="ARBA00000381"/>
    </source>
</evidence>
<evidence type="ECO:0000256" key="4">
    <source>
        <dbReference type="ARBA" id="ARBA00012785"/>
    </source>
</evidence>
<evidence type="ECO:0000256" key="10">
    <source>
        <dbReference type="ARBA" id="ARBA00033053"/>
    </source>
</evidence>
<protein>
    <recommendedName>
        <fullName evidence="5">Ribosomal large subunit pseudouridine synthase C</fullName>
        <ecNumber evidence="4">5.4.99.24</ecNumber>
    </recommendedName>
    <alternativeName>
        <fullName evidence="8">23S rRNA pseudouridine(955/2504/2580) synthase</fullName>
    </alternativeName>
    <alternativeName>
        <fullName evidence="9">rRNA pseudouridylate synthase C</fullName>
    </alternativeName>
    <alternativeName>
        <fullName evidence="10">rRNA-uridine isomerase C</fullName>
    </alternativeName>
</protein>
<sequence>MSGVQHIEVHSAEAGQKLLQFLMRRLGKDVPKSFIMRIIRKGQVRVDGGRRKPYDRLEQGQIVRVPPIRRESAAPAAPAASFTPLPVLYNSGGVLAIEKPAGLPVQPGTGHVDAVSVRLRQQFPDAEFVPTPAHRLDRDTSGVLFCGTSYSALRDLQQGFQDHSIQKFYLAQVHGEIPVGTQWEMRDELQKASAPGGKEKMRVGAGKLALAQLCSLSVNSGVTLVQVQLFTGRTHQIRVQLAARKHPILGDLKYGSSLSVSLRLHCHRMIFGNIDISSDPLWLER</sequence>
<dbReference type="Proteomes" id="UP000189733">
    <property type="component" value="Unassembled WGS sequence"/>
</dbReference>
<dbReference type="PROSITE" id="PS01129">
    <property type="entry name" value="PSI_RLU"/>
    <property type="match status" value="1"/>
</dbReference>
<name>A0A1T4X1Z8_9BACT</name>
<dbReference type="OrthoDB" id="128480at2"/>
<feature type="domain" description="RNA-binding S4" evidence="12">
    <location>
        <begin position="17"/>
        <end position="78"/>
    </location>
</feature>
<evidence type="ECO:0000259" key="12">
    <source>
        <dbReference type="SMART" id="SM00363"/>
    </source>
</evidence>
<dbReference type="Gene3D" id="3.30.2350.10">
    <property type="entry name" value="Pseudouridine synthase"/>
    <property type="match status" value="1"/>
</dbReference>
<dbReference type="EC" id="5.4.99.24" evidence="4"/>
<dbReference type="STRING" id="1121442.SAMN02745702_02914"/>
<proteinExistence type="inferred from homology"/>
<dbReference type="InterPro" id="IPR006224">
    <property type="entry name" value="PsdUridine_synth_RluA-like_CS"/>
</dbReference>
<dbReference type="PROSITE" id="PS50889">
    <property type="entry name" value="S4"/>
    <property type="match status" value="1"/>
</dbReference>
<evidence type="ECO:0000256" key="11">
    <source>
        <dbReference type="PROSITE-ProRule" id="PRU00182"/>
    </source>
</evidence>
<evidence type="ECO:0000256" key="9">
    <source>
        <dbReference type="ARBA" id="ARBA00031975"/>
    </source>
</evidence>
<evidence type="ECO:0000313" key="13">
    <source>
        <dbReference type="EMBL" id="SKA83602.1"/>
    </source>
</evidence>
<dbReference type="EMBL" id="FUYA01000015">
    <property type="protein sequence ID" value="SKA83602.1"/>
    <property type="molecule type" value="Genomic_DNA"/>
</dbReference>
<organism evidence="13 14">
    <name type="scientific">Desulfobaculum bizertense DSM 18034</name>
    <dbReference type="NCBI Taxonomy" id="1121442"/>
    <lineage>
        <taxon>Bacteria</taxon>
        <taxon>Pseudomonadati</taxon>
        <taxon>Thermodesulfobacteriota</taxon>
        <taxon>Desulfovibrionia</taxon>
        <taxon>Desulfovibrionales</taxon>
        <taxon>Desulfovibrionaceae</taxon>
        <taxon>Desulfobaculum</taxon>
    </lineage>
</organism>
<evidence type="ECO:0000256" key="2">
    <source>
        <dbReference type="ARBA" id="ARBA00002876"/>
    </source>
</evidence>
<dbReference type="Pfam" id="PF00849">
    <property type="entry name" value="PseudoU_synth_2"/>
    <property type="match status" value="1"/>
</dbReference>
<keyword evidence="7" id="KW-0413">Isomerase</keyword>
<keyword evidence="14" id="KW-1185">Reference proteome</keyword>
<dbReference type="SUPFAM" id="SSF55120">
    <property type="entry name" value="Pseudouridine synthase"/>
    <property type="match status" value="1"/>
</dbReference>
<dbReference type="GO" id="GO:0000455">
    <property type="term" value="P:enzyme-directed rRNA pseudouridine synthesis"/>
    <property type="evidence" value="ECO:0007669"/>
    <property type="project" value="TreeGrafter"/>
</dbReference>
<dbReference type="AlphaFoldDB" id="A0A1T4X1Z8"/>
<keyword evidence="6" id="KW-0698">rRNA processing</keyword>